<protein>
    <recommendedName>
        <fullName evidence="4">Secreted protein</fullName>
    </recommendedName>
</protein>
<dbReference type="EMBL" id="JAYRBN010000021">
    <property type="protein sequence ID" value="KAL2750244.1"/>
    <property type="molecule type" value="Genomic_DNA"/>
</dbReference>
<evidence type="ECO:0008006" key="4">
    <source>
        <dbReference type="Google" id="ProtNLM"/>
    </source>
</evidence>
<keyword evidence="3" id="KW-1185">Reference proteome</keyword>
<sequence>MANNVHFFIFQLLLEPLLFSQSMLYYKRNSYGRFEKIRDELRISDFFVLRLLKSNIKVNGCYSNALAVATSCFHTPDN</sequence>
<reference evidence="2 3" key="1">
    <citation type="journal article" date="2024" name="Ann. Entomol. Soc. Am.">
        <title>Genomic analyses of the southern and eastern yellowjacket wasps (Hymenoptera: Vespidae) reveal evolutionary signatures of social life.</title>
        <authorList>
            <person name="Catto M.A."/>
            <person name="Caine P.B."/>
            <person name="Orr S.E."/>
            <person name="Hunt B.G."/>
            <person name="Goodisman M.A.D."/>
        </authorList>
    </citation>
    <scope>NUCLEOTIDE SEQUENCE [LARGE SCALE GENOMIC DNA]</scope>
    <source>
        <strain evidence="2">232</strain>
        <tissue evidence="2">Head and thorax</tissue>
    </source>
</reference>
<name>A0ABD2CZV1_VESMC</name>
<dbReference type="AlphaFoldDB" id="A0ABD2CZV1"/>
<gene>
    <name evidence="2" type="ORF">V1477_001531</name>
</gene>
<feature type="signal peptide" evidence="1">
    <location>
        <begin position="1"/>
        <end position="20"/>
    </location>
</feature>
<proteinExistence type="predicted"/>
<organism evidence="2 3">
    <name type="scientific">Vespula maculifrons</name>
    <name type="common">Eastern yellow jacket</name>
    <name type="synonym">Wasp</name>
    <dbReference type="NCBI Taxonomy" id="7453"/>
    <lineage>
        <taxon>Eukaryota</taxon>
        <taxon>Metazoa</taxon>
        <taxon>Ecdysozoa</taxon>
        <taxon>Arthropoda</taxon>
        <taxon>Hexapoda</taxon>
        <taxon>Insecta</taxon>
        <taxon>Pterygota</taxon>
        <taxon>Neoptera</taxon>
        <taxon>Endopterygota</taxon>
        <taxon>Hymenoptera</taxon>
        <taxon>Apocrita</taxon>
        <taxon>Aculeata</taxon>
        <taxon>Vespoidea</taxon>
        <taxon>Vespidae</taxon>
        <taxon>Vespinae</taxon>
        <taxon>Vespula</taxon>
    </lineage>
</organism>
<dbReference type="Proteomes" id="UP001607303">
    <property type="component" value="Unassembled WGS sequence"/>
</dbReference>
<evidence type="ECO:0000313" key="3">
    <source>
        <dbReference type="Proteomes" id="UP001607303"/>
    </source>
</evidence>
<evidence type="ECO:0000313" key="2">
    <source>
        <dbReference type="EMBL" id="KAL2750244.1"/>
    </source>
</evidence>
<feature type="chain" id="PRO_5044778982" description="Secreted protein" evidence="1">
    <location>
        <begin position="21"/>
        <end position="78"/>
    </location>
</feature>
<comment type="caution">
    <text evidence="2">The sequence shown here is derived from an EMBL/GenBank/DDBJ whole genome shotgun (WGS) entry which is preliminary data.</text>
</comment>
<accession>A0ABD2CZV1</accession>
<keyword evidence="1" id="KW-0732">Signal</keyword>
<evidence type="ECO:0000256" key="1">
    <source>
        <dbReference type="SAM" id="SignalP"/>
    </source>
</evidence>